<reference evidence="1 2" key="1">
    <citation type="submission" date="2021-04" db="EMBL/GenBank/DDBJ databases">
        <title>Genomics, taxonomy and metabolism of representatives of sulfur bacteria of the genus Thiothrix: Thiothrix fructosivorans QT, Thiothrix unzii A1T and three new species, Thiothrix subterranea sp. nov., Thiothrix litoralis sp. nov. and 'Candidatus Thiothrix anitrata' sp. nov.</title>
        <authorList>
            <person name="Ravin N.V."/>
            <person name="Smolyakov D."/>
            <person name="Rudenko T.S."/>
            <person name="Mardanov A.V."/>
            <person name="Beletsky A.V."/>
            <person name="Markov N.D."/>
            <person name="Fomenkov A.I."/>
            <person name="Roberts R.J."/>
            <person name="Karnachuk O.V."/>
            <person name="Novikov A."/>
            <person name="Grabovich M.Y."/>
        </authorList>
    </citation>
    <scope>NUCLEOTIDE SEQUENCE [LARGE SCALE GENOMIC DNA]</scope>
    <source>
        <strain evidence="1 2">A52</strain>
    </source>
</reference>
<dbReference type="RefSeq" id="WP_210226588.1">
    <property type="nucleotide sequence ID" value="NZ_CP072800.1"/>
</dbReference>
<keyword evidence="2" id="KW-1185">Reference proteome</keyword>
<dbReference type="EMBL" id="CP072800">
    <property type="protein sequence ID" value="QTR49758.1"/>
    <property type="molecule type" value="Genomic_DNA"/>
</dbReference>
<protein>
    <submittedName>
        <fullName evidence="1">Uncharacterized protein</fullName>
    </submittedName>
</protein>
<accession>A0ABX7X580</accession>
<name>A0ABX7X580_9GAMM</name>
<dbReference type="Proteomes" id="UP000672027">
    <property type="component" value="Chromosome"/>
</dbReference>
<evidence type="ECO:0000313" key="1">
    <source>
        <dbReference type="EMBL" id="QTR49758.1"/>
    </source>
</evidence>
<organism evidence="1 2">
    <name type="scientific">Candidatus Thiothrix anitrata</name>
    <dbReference type="NCBI Taxonomy" id="2823902"/>
    <lineage>
        <taxon>Bacteria</taxon>
        <taxon>Pseudomonadati</taxon>
        <taxon>Pseudomonadota</taxon>
        <taxon>Gammaproteobacteria</taxon>
        <taxon>Thiotrichales</taxon>
        <taxon>Thiotrichaceae</taxon>
        <taxon>Thiothrix</taxon>
    </lineage>
</organism>
<gene>
    <name evidence="1" type="ORF">J8380_16250</name>
</gene>
<proteinExistence type="predicted"/>
<sequence length="103" mass="11969">MQLNCWLTPTQEKGLYDLALEFPQQSRRVNLGKTDLRLQCQLNLLNESITLHDVLDLLDKFNEDTIRQYTNEAGMYDIGVFLYRATLGKHRGGNWIRKPLICA</sequence>
<evidence type="ECO:0000313" key="2">
    <source>
        <dbReference type="Proteomes" id="UP000672027"/>
    </source>
</evidence>